<dbReference type="SMART" id="SM00367">
    <property type="entry name" value="LRR_CC"/>
    <property type="match status" value="1"/>
</dbReference>
<protein>
    <submittedName>
        <fullName evidence="2">Uncharacterized protein</fullName>
    </submittedName>
</protein>
<dbReference type="Gene3D" id="3.80.10.10">
    <property type="entry name" value="Ribonuclease Inhibitor"/>
    <property type="match status" value="1"/>
</dbReference>
<name>A0ABR1S053_9PEZI</name>
<feature type="compositionally biased region" description="Acidic residues" evidence="1">
    <location>
        <begin position="347"/>
        <end position="356"/>
    </location>
</feature>
<proteinExistence type="predicted"/>
<feature type="compositionally biased region" description="Acidic residues" evidence="1">
    <location>
        <begin position="51"/>
        <end position="87"/>
    </location>
</feature>
<feature type="compositionally biased region" description="Acidic residues" evidence="1">
    <location>
        <begin position="106"/>
        <end position="123"/>
    </location>
</feature>
<organism evidence="2 3">
    <name type="scientific">Apiospora marii</name>
    <dbReference type="NCBI Taxonomy" id="335849"/>
    <lineage>
        <taxon>Eukaryota</taxon>
        <taxon>Fungi</taxon>
        <taxon>Dikarya</taxon>
        <taxon>Ascomycota</taxon>
        <taxon>Pezizomycotina</taxon>
        <taxon>Sordariomycetes</taxon>
        <taxon>Xylariomycetidae</taxon>
        <taxon>Amphisphaeriales</taxon>
        <taxon>Apiosporaceae</taxon>
        <taxon>Apiospora</taxon>
    </lineage>
</organism>
<evidence type="ECO:0000313" key="3">
    <source>
        <dbReference type="Proteomes" id="UP001396898"/>
    </source>
</evidence>
<evidence type="ECO:0000256" key="1">
    <source>
        <dbReference type="SAM" id="MobiDB-lite"/>
    </source>
</evidence>
<evidence type="ECO:0000313" key="2">
    <source>
        <dbReference type="EMBL" id="KAK8023393.1"/>
    </source>
</evidence>
<dbReference type="EMBL" id="JAQQWI010000008">
    <property type="protein sequence ID" value="KAK8023393.1"/>
    <property type="molecule type" value="Genomic_DNA"/>
</dbReference>
<keyword evidence="3" id="KW-1185">Reference proteome</keyword>
<dbReference type="InterPro" id="IPR032675">
    <property type="entry name" value="LRR_dom_sf"/>
</dbReference>
<dbReference type="Proteomes" id="UP001396898">
    <property type="component" value="Unassembled WGS sequence"/>
</dbReference>
<comment type="caution">
    <text evidence="2">The sequence shown here is derived from an EMBL/GenBank/DDBJ whole genome shotgun (WGS) entry which is preliminary data.</text>
</comment>
<gene>
    <name evidence="2" type="ORF">PG991_006632</name>
</gene>
<feature type="region of interest" description="Disordered" evidence="1">
    <location>
        <begin position="344"/>
        <end position="366"/>
    </location>
</feature>
<dbReference type="InterPro" id="IPR006553">
    <property type="entry name" value="Leu-rich_rpt_Cys-con_subtyp"/>
</dbReference>
<sequence>MPKRPQQMPAPAEAGDVAKTSSQLKRTLRSATNDVSDSSRKKARTTYEEPQSGDEDDESEVSQEEETDEDAGFEEDIDSGEVDDGSEDEHNLSDLDEFASHGAPVADDDDDESEESSISEDLDPYFPQANMVYNLNVKSWDETWETTKQRRNIKQVTFGPDFRVQDQHFLALAQAPAAFRRSLRSIRCGNTDNGCGAGLSDDAVARLAEACPGLRYVTLEACTAVTDRGLAALLRHCPDLRSVSVTGHDRRTGHITSQALDALRQDPTLGAQLVRLHLVDQEVRFQAAEKLSKKRPNLEIVEGRTDGDGYGAQMVASIMGGSSITTDEEGDGAEGEVAHGLAVDNAGEADEADEAGSVDGGRGCHS</sequence>
<accession>A0ABR1S053</accession>
<dbReference type="SUPFAM" id="SSF52047">
    <property type="entry name" value="RNI-like"/>
    <property type="match status" value="1"/>
</dbReference>
<feature type="compositionally biased region" description="Polar residues" evidence="1">
    <location>
        <begin position="19"/>
        <end position="36"/>
    </location>
</feature>
<reference evidence="2 3" key="1">
    <citation type="submission" date="2023-01" db="EMBL/GenBank/DDBJ databases">
        <title>Analysis of 21 Apiospora genomes using comparative genomics revels a genus with tremendous synthesis potential of carbohydrate active enzymes and secondary metabolites.</title>
        <authorList>
            <person name="Sorensen T."/>
        </authorList>
    </citation>
    <scope>NUCLEOTIDE SEQUENCE [LARGE SCALE GENOMIC DNA]</scope>
    <source>
        <strain evidence="2 3">CBS 20057</strain>
    </source>
</reference>
<feature type="region of interest" description="Disordered" evidence="1">
    <location>
        <begin position="1"/>
        <end position="125"/>
    </location>
</feature>